<keyword evidence="1" id="KW-1185">Reference proteome</keyword>
<reference evidence="2" key="1">
    <citation type="submission" date="2022-11" db="UniProtKB">
        <authorList>
            <consortium name="WormBaseParasite"/>
        </authorList>
    </citation>
    <scope>IDENTIFICATION</scope>
</reference>
<evidence type="ECO:0000313" key="2">
    <source>
        <dbReference type="WBParaSite" id="nRc.2.0.1.t40612-RA"/>
    </source>
</evidence>
<accession>A0A915KP26</accession>
<dbReference type="WBParaSite" id="nRc.2.0.1.t40612-RA">
    <property type="protein sequence ID" value="nRc.2.0.1.t40612-RA"/>
    <property type="gene ID" value="nRc.2.0.1.g40612"/>
</dbReference>
<dbReference type="Proteomes" id="UP000887565">
    <property type="component" value="Unplaced"/>
</dbReference>
<organism evidence="1 2">
    <name type="scientific">Romanomermis culicivorax</name>
    <name type="common">Nematode worm</name>
    <dbReference type="NCBI Taxonomy" id="13658"/>
    <lineage>
        <taxon>Eukaryota</taxon>
        <taxon>Metazoa</taxon>
        <taxon>Ecdysozoa</taxon>
        <taxon>Nematoda</taxon>
        <taxon>Enoplea</taxon>
        <taxon>Dorylaimia</taxon>
        <taxon>Mermithida</taxon>
        <taxon>Mermithoidea</taxon>
        <taxon>Mermithidae</taxon>
        <taxon>Romanomermis</taxon>
    </lineage>
</organism>
<evidence type="ECO:0000313" key="1">
    <source>
        <dbReference type="Proteomes" id="UP000887565"/>
    </source>
</evidence>
<proteinExistence type="predicted"/>
<protein>
    <submittedName>
        <fullName evidence="2">Uncharacterized protein</fullName>
    </submittedName>
</protein>
<dbReference type="AlphaFoldDB" id="A0A915KP26"/>
<sequence>MSACALTGPSLMGIWKARVEAYLRTNVFDEGARLSIWQTDEWMWQGSRKVWPVAFQQRMPGLTIGAADAISLDRMTMLVAEVD</sequence>
<name>A0A915KP26_ROMCU</name>